<feature type="compositionally biased region" description="Low complexity" evidence="1">
    <location>
        <begin position="22"/>
        <end position="31"/>
    </location>
</feature>
<reference evidence="2" key="2">
    <citation type="submission" date="2020-09" db="EMBL/GenBank/DDBJ databases">
        <authorList>
            <person name="Sun Q."/>
            <person name="Zhou Y."/>
        </authorList>
    </citation>
    <scope>NUCLEOTIDE SEQUENCE</scope>
    <source>
        <strain evidence="2">CGMCC 1.16548</strain>
    </source>
</reference>
<reference evidence="2" key="1">
    <citation type="journal article" date="2014" name="Int. J. Syst. Evol. Microbiol.">
        <title>Complete genome sequence of Corynebacterium casei LMG S-19264T (=DSM 44701T), isolated from a smear-ripened cheese.</title>
        <authorList>
            <consortium name="US DOE Joint Genome Institute (JGI-PGF)"/>
            <person name="Walter F."/>
            <person name="Albersmeier A."/>
            <person name="Kalinowski J."/>
            <person name="Ruckert C."/>
        </authorList>
    </citation>
    <scope>NUCLEOTIDE SEQUENCE</scope>
    <source>
        <strain evidence="2">CGMCC 1.16548</strain>
    </source>
</reference>
<dbReference type="EMBL" id="BNAI01000007">
    <property type="protein sequence ID" value="GHF23888.1"/>
    <property type="molecule type" value="Genomic_DNA"/>
</dbReference>
<proteinExistence type="predicted"/>
<gene>
    <name evidence="2" type="ORF">GCM10011600_26310</name>
</gene>
<feature type="region of interest" description="Disordered" evidence="1">
    <location>
        <begin position="22"/>
        <end position="63"/>
    </location>
</feature>
<evidence type="ECO:0000313" key="3">
    <source>
        <dbReference type="Proteomes" id="UP000617531"/>
    </source>
</evidence>
<dbReference type="AlphaFoldDB" id="A0A8J3GS31"/>
<organism evidence="2 3">
    <name type="scientific">Pseudolysinimonas yzui</name>
    <dbReference type="NCBI Taxonomy" id="2708254"/>
    <lineage>
        <taxon>Bacteria</taxon>
        <taxon>Bacillati</taxon>
        <taxon>Actinomycetota</taxon>
        <taxon>Actinomycetes</taxon>
        <taxon>Micrococcales</taxon>
        <taxon>Microbacteriaceae</taxon>
        <taxon>Pseudolysinimonas</taxon>
    </lineage>
</organism>
<sequence>MGTPYCVHTGRNQATLSEMLTASGSAAAPSDASERANRGNSTQIKHARNTPDFCGAGQAAGGT</sequence>
<protein>
    <submittedName>
        <fullName evidence="2">Uncharacterized protein</fullName>
    </submittedName>
</protein>
<evidence type="ECO:0000313" key="2">
    <source>
        <dbReference type="EMBL" id="GHF23888.1"/>
    </source>
</evidence>
<dbReference type="Proteomes" id="UP000617531">
    <property type="component" value="Unassembled WGS sequence"/>
</dbReference>
<accession>A0A8J3GS31</accession>
<name>A0A8J3GS31_9MICO</name>
<evidence type="ECO:0000256" key="1">
    <source>
        <dbReference type="SAM" id="MobiDB-lite"/>
    </source>
</evidence>
<comment type="caution">
    <text evidence="2">The sequence shown here is derived from an EMBL/GenBank/DDBJ whole genome shotgun (WGS) entry which is preliminary data.</text>
</comment>
<keyword evidence="3" id="KW-1185">Reference proteome</keyword>